<dbReference type="Proteomes" id="UP000005259">
    <property type="component" value="Plasmid p01"/>
</dbReference>
<accession>A0A9W3JJ87</accession>
<evidence type="ECO:0000313" key="1">
    <source>
        <dbReference type="EMBL" id="AFQ19523.1"/>
    </source>
</evidence>
<dbReference type="RefSeq" id="WP_001222439.1">
    <property type="nucleotide sequence ID" value="NC_018486.1"/>
</dbReference>
<keyword evidence="1" id="KW-0614">Plasmid</keyword>
<proteinExistence type="predicted"/>
<dbReference type="AlphaFoldDB" id="A0A9W3JJ87"/>
<sequence>MRIPFDTHTIYVTLDNGKIYELKSDYTKVEVPKIQNSSKENPVMVLHKSHFDVAKGYLLNKENPFKIDEEDAKIYHQIGFISLEELNDFIIF</sequence>
<dbReference type="KEGG" id="bti:BTG_30923"/>
<name>A0A9W3JJ87_BACTU</name>
<protein>
    <submittedName>
        <fullName evidence="1">Uncharacterized protein</fullName>
    </submittedName>
</protein>
<geneLocation type="plasmid" evidence="1 2">
    <name>p01</name>
</geneLocation>
<gene>
    <name evidence="1" type="ORF">BTG_30923</name>
</gene>
<reference evidence="1 2" key="1">
    <citation type="submission" date="2012-08" db="EMBL/GenBank/DDBJ databases">
        <authorList>
            <person name="Doggett N."/>
            <person name="Teshima H."/>
            <person name="Bruce D."/>
            <person name="Detter J.C."/>
            <person name="Johnson S.L."/>
            <person name="Han C."/>
        </authorList>
    </citation>
    <scope>NUCLEOTIDE SEQUENCE [LARGE SCALE GENOMIC DNA]</scope>
    <source>
        <strain evidence="1 2">HD-771</strain>
        <plasmid evidence="1 2">p01</plasmid>
    </source>
</reference>
<dbReference type="EMBL" id="CP003753">
    <property type="protein sequence ID" value="AFQ19523.1"/>
    <property type="molecule type" value="Genomic_DNA"/>
</dbReference>
<evidence type="ECO:0000313" key="2">
    <source>
        <dbReference type="Proteomes" id="UP000005259"/>
    </source>
</evidence>
<organism evidence="1 2">
    <name type="scientific">Bacillus thuringiensis HD-771</name>
    <dbReference type="NCBI Taxonomy" id="1218175"/>
    <lineage>
        <taxon>Bacteria</taxon>
        <taxon>Bacillati</taxon>
        <taxon>Bacillota</taxon>
        <taxon>Bacilli</taxon>
        <taxon>Bacillales</taxon>
        <taxon>Bacillaceae</taxon>
        <taxon>Bacillus</taxon>
        <taxon>Bacillus cereus group</taxon>
    </lineage>
</organism>